<proteinExistence type="predicted"/>
<dbReference type="RefSeq" id="WP_343790163.1">
    <property type="nucleotide sequence ID" value="NZ_BAAAFH010000022.1"/>
</dbReference>
<accession>A0ABP3Y7C4</accession>
<dbReference type="EMBL" id="BAAAFH010000022">
    <property type="protein sequence ID" value="GAA0876723.1"/>
    <property type="molecule type" value="Genomic_DNA"/>
</dbReference>
<name>A0ABP3Y7C4_9FLAO</name>
<keyword evidence="2" id="KW-1185">Reference proteome</keyword>
<evidence type="ECO:0000313" key="2">
    <source>
        <dbReference type="Proteomes" id="UP001501126"/>
    </source>
</evidence>
<protein>
    <submittedName>
        <fullName evidence="1">Uncharacterized protein</fullName>
    </submittedName>
</protein>
<organism evidence="1 2">
    <name type="scientific">Wandonia haliotis</name>
    <dbReference type="NCBI Taxonomy" id="574963"/>
    <lineage>
        <taxon>Bacteria</taxon>
        <taxon>Pseudomonadati</taxon>
        <taxon>Bacteroidota</taxon>
        <taxon>Flavobacteriia</taxon>
        <taxon>Flavobacteriales</taxon>
        <taxon>Crocinitomicaceae</taxon>
        <taxon>Wandonia</taxon>
    </lineage>
</organism>
<comment type="caution">
    <text evidence="1">The sequence shown here is derived from an EMBL/GenBank/DDBJ whole genome shotgun (WGS) entry which is preliminary data.</text>
</comment>
<gene>
    <name evidence="1" type="ORF">GCM10009118_31330</name>
</gene>
<sequence>MNKCFSETDFLTDQVMVLNREDFINTVIDELQLSCGNYNQLMQRYVSSMSELKTKYYCSQSECKKAKKGVYKILDSFYNEINYTIGDTLFHHNLTTGIIVKAIQTKLSPCLSVADPFYSNDDRINALMQEPNRSVYTRILSVKGDTVILEGTFRNNRTLSRQIWLRENP</sequence>
<evidence type="ECO:0000313" key="1">
    <source>
        <dbReference type="EMBL" id="GAA0876723.1"/>
    </source>
</evidence>
<reference evidence="2" key="1">
    <citation type="journal article" date="2019" name="Int. J. Syst. Evol. Microbiol.">
        <title>The Global Catalogue of Microorganisms (GCM) 10K type strain sequencing project: providing services to taxonomists for standard genome sequencing and annotation.</title>
        <authorList>
            <consortium name="The Broad Institute Genomics Platform"/>
            <consortium name="The Broad Institute Genome Sequencing Center for Infectious Disease"/>
            <person name="Wu L."/>
            <person name="Ma J."/>
        </authorList>
    </citation>
    <scope>NUCLEOTIDE SEQUENCE [LARGE SCALE GENOMIC DNA]</scope>
    <source>
        <strain evidence="2">JCM 16083</strain>
    </source>
</reference>
<dbReference type="Proteomes" id="UP001501126">
    <property type="component" value="Unassembled WGS sequence"/>
</dbReference>